<dbReference type="RefSeq" id="WP_157898771.1">
    <property type="nucleotide sequence ID" value="NZ_CP015136.1"/>
</dbReference>
<proteinExistence type="predicted"/>
<evidence type="ECO:0000313" key="2">
    <source>
        <dbReference type="EMBL" id="AMY07908.1"/>
    </source>
</evidence>
<dbReference type="Proteomes" id="UP000076079">
    <property type="component" value="Chromosome"/>
</dbReference>
<keyword evidence="1" id="KW-1133">Transmembrane helix</keyword>
<name>A0A143PIJ3_LUTPR</name>
<feature type="transmembrane region" description="Helical" evidence="1">
    <location>
        <begin position="68"/>
        <end position="90"/>
    </location>
</feature>
<dbReference type="PROSITE" id="PS51257">
    <property type="entry name" value="PROKAR_LIPOPROTEIN"/>
    <property type="match status" value="1"/>
</dbReference>
<evidence type="ECO:0000313" key="3">
    <source>
        <dbReference type="Proteomes" id="UP000076079"/>
    </source>
</evidence>
<dbReference type="EMBL" id="CP015136">
    <property type="protein sequence ID" value="AMY07908.1"/>
    <property type="molecule type" value="Genomic_DNA"/>
</dbReference>
<protein>
    <submittedName>
        <fullName evidence="2">Uncharacterized protein</fullName>
    </submittedName>
</protein>
<sequence>MTSHRVLQLNALTTAGCGLGTVATRGDLHALFGLEAPILLDAIAVGLLAYAGALAFAAQRQPVSRQALMFFTVADAIWVVASAIVLLLFWPQFAPVARLLVIAVALVVEVFATLQFRADGRIAGISPQVA</sequence>
<feature type="transmembrane region" description="Helical" evidence="1">
    <location>
        <begin position="96"/>
        <end position="114"/>
    </location>
</feature>
<dbReference type="KEGG" id="abac:LuPra_01091"/>
<organism evidence="2 3">
    <name type="scientific">Luteitalea pratensis</name>
    <dbReference type="NCBI Taxonomy" id="1855912"/>
    <lineage>
        <taxon>Bacteria</taxon>
        <taxon>Pseudomonadati</taxon>
        <taxon>Acidobacteriota</taxon>
        <taxon>Vicinamibacteria</taxon>
        <taxon>Vicinamibacterales</taxon>
        <taxon>Vicinamibacteraceae</taxon>
        <taxon>Luteitalea</taxon>
    </lineage>
</organism>
<accession>A0A143PIJ3</accession>
<reference evidence="2 3" key="1">
    <citation type="journal article" date="2016" name="Genome Announc.">
        <title>First Complete Genome Sequence of a Subdivision 6 Acidobacterium Strain.</title>
        <authorList>
            <person name="Huang S."/>
            <person name="Vieira S."/>
            <person name="Bunk B."/>
            <person name="Riedel T."/>
            <person name="Sproer C."/>
            <person name="Overmann J."/>
        </authorList>
    </citation>
    <scope>NUCLEOTIDE SEQUENCE [LARGE SCALE GENOMIC DNA]</scope>
    <source>
        <strain evidence="3">DSM 100886 HEG_-6_39</strain>
    </source>
</reference>
<keyword evidence="1" id="KW-0472">Membrane</keyword>
<feature type="transmembrane region" description="Helical" evidence="1">
    <location>
        <begin position="38"/>
        <end position="56"/>
    </location>
</feature>
<keyword evidence="3" id="KW-1185">Reference proteome</keyword>
<reference evidence="3" key="2">
    <citation type="submission" date="2016-04" db="EMBL/GenBank/DDBJ databases">
        <title>First Complete Genome Sequence of a Subdivision 6 Acidobacterium.</title>
        <authorList>
            <person name="Huang S."/>
            <person name="Vieira S."/>
            <person name="Bunk B."/>
            <person name="Riedel T."/>
            <person name="Sproeer C."/>
            <person name="Overmann J."/>
        </authorList>
    </citation>
    <scope>NUCLEOTIDE SEQUENCE [LARGE SCALE GENOMIC DNA]</scope>
    <source>
        <strain evidence="3">DSM 100886 HEG_-6_39</strain>
    </source>
</reference>
<evidence type="ECO:0000256" key="1">
    <source>
        <dbReference type="SAM" id="Phobius"/>
    </source>
</evidence>
<keyword evidence="1" id="KW-0812">Transmembrane</keyword>
<dbReference type="AlphaFoldDB" id="A0A143PIJ3"/>
<dbReference type="STRING" id="1855912.LuPra_01091"/>
<gene>
    <name evidence="2" type="ORF">LuPra_01091</name>
</gene>